<dbReference type="Proteomes" id="UP000077271">
    <property type="component" value="Unassembled WGS sequence"/>
</dbReference>
<evidence type="ECO:0000313" key="15">
    <source>
        <dbReference type="EMBL" id="OAH54457.1"/>
    </source>
</evidence>
<evidence type="ECO:0000256" key="12">
    <source>
        <dbReference type="PROSITE-ProRule" id="PRU01240"/>
    </source>
</evidence>
<dbReference type="Pfam" id="PF00082">
    <property type="entry name" value="Peptidase_S8"/>
    <property type="match status" value="1"/>
</dbReference>
<dbReference type="CDD" id="cd07477">
    <property type="entry name" value="Peptidases_S8_Subtilisin_subset"/>
    <property type="match status" value="1"/>
</dbReference>
<evidence type="ECO:0000256" key="3">
    <source>
        <dbReference type="ARBA" id="ARBA00011073"/>
    </source>
</evidence>
<dbReference type="SUPFAM" id="SSF52743">
    <property type="entry name" value="Subtilisin-like"/>
    <property type="match status" value="1"/>
</dbReference>
<keyword evidence="4" id="KW-0964">Secreted</keyword>
<evidence type="ECO:0000256" key="9">
    <source>
        <dbReference type="ARBA" id="ARBA00022825"/>
    </source>
</evidence>
<comment type="similarity">
    <text evidence="3 12 13">Belongs to the peptidase S8 family.</text>
</comment>
<keyword evidence="10" id="KW-0106">Calcium</keyword>
<keyword evidence="9 12" id="KW-0720">Serine protease</keyword>
<evidence type="ECO:0000256" key="2">
    <source>
        <dbReference type="ARBA" id="ARBA00004613"/>
    </source>
</evidence>
<evidence type="ECO:0000256" key="11">
    <source>
        <dbReference type="PIRSR" id="PIRSR615500-1"/>
    </source>
</evidence>
<evidence type="ECO:0000256" key="4">
    <source>
        <dbReference type="ARBA" id="ARBA00022525"/>
    </source>
</evidence>
<keyword evidence="8 12" id="KW-0378">Hydrolase</keyword>
<comment type="caution">
    <text evidence="15">The sequence shown here is derived from an EMBL/GenBank/DDBJ whole genome shotgun (WGS) entry which is preliminary data.</text>
</comment>
<gene>
    <name evidence="15" type="ORF">AWH48_07615</name>
</gene>
<dbReference type="GO" id="GO:0006508">
    <property type="term" value="P:proteolysis"/>
    <property type="evidence" value="ECO:0007669"/>
    <property type="project" value="UniProtKB-KW"/>
</dbReference>
<dbReference type="InterPro" id="IPR022398">
    <property type="entry name" value="Peptidase_S8_His-AS"/>
</dbReference>
<evidence type="ECO:0000259" key="14">
    <source>
        <dbReference type="PROSITE" id="PS51272"/>
    </source>
</evidence>
<feature type="domain" description="SLH" evidence="14">
    <location>
        <begin position="471"/>
        <end position="530"/>
    </location>
</feature>
<sequence>MIDIGNSKYLPALLFAVFFFFIETPAMFEADTIDGRQAVIMFDEKVDNELLEQYSESIEYIFQEIPAASITVTDVQKKALEMSPDVVSITYDMPIKSSAQAIPYGYKMVGTQSLVPATLTGSGVKIGVLDSGIDASHPDLQNRIAGGACMMTIVDKSGCPDSYNDDSGHGTHVAGIIAANNNTFGTIGVAPSSKLYAIKVLDEYGYGTTSTMIAGVEWAIKQKMDILNVSITTPVNEIALQEVMQKAYNSGILIVAAAGNTGAPVSGSTSSVEYPAKFESVIAVSSIDQYKKIDPLSSLGKEVELTAPGVKIYSTYPQSIHASGYQYLSGTSMAAPYVTGLAALYKEKYPEMTNVQIRSLLQKNAVDLGAAGRDAYFGFGLVQVDKNPINHEINVPYTTDAKGKVIFDTSVLSARFGTFNVYRGETLVGKNETGDKWIDYASQGTVTYYFHPVVNGIEDEVSFITLKATIEEPKISDLRATKWYDRYMMYLYHEKIMTGFNDGTVRPEAGITRGEASVLIGQSLGFDGAVRDTSFKDVTANVASSGYVQSLLDAGIVTGFSDGTFRPGTPVTRSEMAILIARAYKVAPVESGTVKDITAKVTGYQYINGIIAANIAGGYADGTFRPSAHINRAEFSAFLARAINEEIR</sequence>
<dbReference type="PRINTS" id="PR00723">
    <property type="entry name" value="SUBTILISIN"/>
</dbReference>
<protein>
    <recommendedName>
        <fullName evidence="14">SLH domain-containing protein</fullName>
    </recommendedName>
</protein>
<evidence type="ECO:0000256" key="8">
    <source>
        <dbReference type="ARBA" id="ARBA00022801"/>
    </source>
</evidence>
<dbReference type="PROSITE" id="PS51272">
    <property type="entry name" value="SLH"/>
    <property type="match status" value="3"/>
</dbReference>
<dbReference type="OrthoDB" id="9798386at2"/>
<feature type="domain" description="SLH" evidence="14">
    <location>
        <begin position="595"/>
        <end position="648"/>
    </location>
</feature>
<dbReference type="PROSITE" id="PS51892">
    <property type="entry name" value="SUBTILASE"/>
    <property type="match status" value="1"/>
</dbReference>
<dbReference type="InterPro" id="IPR000209">
    <property type="entry name" value="Peptidase_S8/S53_dom"/>
</dbReference>
<dbReference type="GO" id="GO:0004252">
    <property type="term" value="F:serine-type endopeptidase activity"/>
    <property type="evidence" value="ECO:0007669"/>
    <property type="project" value="UniProtKB-UniRule"/>
</dbReference>
<dbReference type="RefSeq" id="WP_063975118.1">
    <property type="nucleotide sequence ID" value="NZ_LQWZ01000033.1"/>
</dbReference>
<feature type="active site" description="Charge relay system" evidence="11 12">
    <location>
        <position position="130"/>
    </location>
</feature>
<dbReference type="InterPro" id="IPR034202">
    <property type="entry name" value="Subtilisin_Carlsberg-like"/>
</dbReference>
<dbReference type="InterPro" id="IPR023827">
    <property type="entry name" value="Peptidase_S8_Asp-AS"/>
</dbReference>
<reference evidence="15 16" key="1">
    <citation type="submission" date="2016-01" db="EMBL/GenBank/DDBJ databases">
        <title>Investigation of taxonomic status of Bacillus aminovorans.</title>
        <authorList>
            <person name="Verma A."/>
            <person name="Pal Y."/>
            <person name="Krishnamurthi S."/>
        </authorList>
    </citation>
    <scope>NUCLEOTIDE SEQUENCE [LARGE SCALE GENOMIC DNA]</scope>
    <source>
        <strain evidence="15 16">DSM 4337</strain>
    </source>
</reference>
<dbReference type="EMBL" id="LQWZ01000033">
    <property type="protein sequence ID" value="OAH54457.1"/>
    <property type="molecule type" value="Genomic_DNA"/>
</dbReference>
<dbReference type="Gene3D" id="3.40.50.200">
    <property type="entry name" value="Peptidase S8/S53 domain"/>
    <property type="match status" value="1"/>
</dbReference>
<proteinExistence type="inferred from homology"/>
<comment type="subcellular location">
    <subcellularLocation>
        <location evidence="2">Secreted</location>
    </subcellularLocation>
</comment>
<evidence type="ECO:0000256" key="10">
    <source>
        <dbReference type="ARBA" id="ARBA00022837"/>
    </source>
</evidence>
<dbReference type="InterPro" id="IPR015500">
    <property type="entry name" value="Peptidase_S8_subtilisin-rel"/>
</dbReference>
<keyword evidence="5 12" id="KW-0645">Protease</keyword>
<keyword evidence="7" id="KW-0732">Signal</keyword>
<dbReference type="InterPro" id="IPR036852">
    <property type="entry name" value="Peptidase_S8/S53_dom_sf"/>
</dbReference>
<feature type="domain" description="SLH" evidence="14">
    <location>
        <begin position="531"/>
        <end position="594"/>
    </location>
</feature>
<dbReference type="Pfam" id="PF00395">
    <property type="entry name" value="SLH"/>
    <property type="match status" value="3"/>
</dbReference>
<evidence type="ECO:0000256" key="5">
    <source>
        <dbReference type="ARBA" id="ARBA00022670"/>
    </source>
</evidence>
<feature type="active site" description="Charge relay system" evidence="11 12">
    <location>
        <position position="169"/>
    </location>
</feature>
<dbReference type="AlphaFoldDB" id="A0A177KMV1"/>
<dbReference type="PANTHER" id="PTHR43806:SF11">
    <property type="entry name" value="CEREVISIN-RELATED"/>
    <property type="match status" value="1"/>
</dbReference>
<evidence type="ECO:0000256" key="1">
    <source>
        <dbReference type="ARBA" id="ARBA00001913"/>
    </source>
</evidence>
<organism evidence="15 16">
    <name type="scientific">Domibacillus aminovorans</name>
    <dbReference type="NCBI Taxonomy" id="29332"/>
    <lineage>
        <taxon>Bacteria</taxon>
        <taxon>Bacillati</taxon>
        <taxon>Bacillota</taxon>
        <taxon>Bacilli</taxon>
        <taxon>Bacillales</taxon>
        <taxon>Bacillaceae</taxon>
        <taxon>Domibacillus</taxon>
    </lineage>
</organism>
<dbReference type="PROSITE" id="PS00136">
    <property type="entry name" value="SUBTILASE_ASP"/>
    <property type="match status" value="1"/>
</dbReference>
<dbReference type="PROSITE" id="PS00137">
    <property type="entry name" value="SUBTILASE_HIS"/>
    <property type="match status" value="1"/>
</dbReference>
<name>A0A177KMV1_9BACI</name>
<comment type="cofactor">
    <cofactor evidence="1">
        <name>Ca(2+)</name>
        <dbReference type="ChEBI" id="CHEBI:29108"/>
    </cofactor>
</comment>
<evidence type="ECO:0000256" key="7">
    <source>
        <dbReference type="ARBA" id="ARBA00022729"/>
    </source>
</evidence>
<dbReference type="GO" id="GO:0046872">
    <property type="term" value="F:metal ion binding"/>
    <property type="evidence" value="ECO:0007669"/>
    <property type="project" value="UniProtKB-KW"/>
</dbReference>
<dbReference type="PROSITE" id="PS00138">
    <property type="entry name" value="SUBTILASE_SER"/>
    <property type="match status" value="1"/>
</dbReference>
<keyword evidence="6" id="KW-0479">Metal-binding</keyword>
<evidence type="ECO:0000256" key="6">
    <source>
        <dbReference type="ARBA" id="ARBA00022723"/>
    </source>
</evidence>
<dbReference type="InterPro" id="IPR001119">
    <property type="entry name" value="SLH_dom"/>
</dbReference>
<dbReference type="PANTHER" id="PTHR43806">
    <property type="entry name" value="PEPTIDASE S8"/>
    <property type="match status" value="1"/>
</dbReference>
<evidence type="ECO:0000313" key="16">
    <source>
        <dbReference type="Proteomes" id="UP000077271"/>
    </source>
</evidence>
<evidence type="ECO:0000256" key="13">
    <source>
        <dbReference type="RuleBase" id="RU003355"/>
    </source>
</evidence>
<dbReference type="InterPro" id="IPR023828">
    <property type="entry name" value="Peptidase_S8_Ser-AS"/>
</dbReference>
<dbReference type="GO" id="GO:0005576">
    <property type="term" value="C:extracellular region"/>
    <property type="evidence" value="ECO:0007669"/>
    <property type="project" value="UniProtKB-SubCell"/>
</dbReference>
<feature type="active site" description="Charge relay system" evidence="11 12">
    <location>
        <position position="332"/>
    </location>
</feature>
<accession>A0A177KMV1</accession>
<dbReference type="InterPro" id="IPR050131">
    <property type="entry name" value="Peptidase_S8_subtilisin-like"/>
</dbReference>